<feature type="region of interest" description="Disordered" evidence="3">
    <location>
        <begin position="349"/>
        <end position="371"/>
    </location>
</feature>
<feature type="domain" description="K Homology" evidence="4">
    <location>
        <begin position="78"/>
        <end position="151"/>
    </location>
</feature>
<dbReference type="SUPFAM" id="SSF54791">
    <property type="entry name" value="Eukaryotic type KH-domain (KH-domain type I)"/>
    <property type="match status" value="3"/>
</dbReference>
<organism evidence="5">
    <name type="scientific">Chrysotila carterae</name>
    <name type="common">Marine alga</name>
    <name type="synonym">Syracosphaera carterae</name>
    <dbReference type="NCBI Taxonomy" id="13221"/>
    <lineage>
        <taxon>Eukaryota</taxon>
        <taxon>Haptista</taxon>
        <taxon>Haptophyta</taxon>
        <taxon>Prymnesiophyceae</taxon>
        <taxon>Isochrysidales</taxon>
        <taxon>Isochrysidaceae</taxon>
        <taxon>Chrysotila</taxon>
    </lineage>
</organism>
<dbReference type="InterPro" id="IPR036612">
    <property type="entry name" value="KH_dom_type_1_sf"/>
</dbReference>
<keyword evidence="2" id="KW-0694">RNA-binding</keyword>
<evidence type="ECO:0000313" key="5">
    <source>
        <dbReference type="EMBL" id="CAE0787552.1"/>
    </source>
</evidence>
<sequence>MPHRTKGYSERHLCRIKISDKDEIIPGTRERIATISGPIPALMCAQHLITAILHPQPADAMDQSGQTEGAEQTAADGETAVLKLLFPHISCGAVMGRGGAFIKELMESSGATIKVSQPNDMIAATQERVITITGTPAAIDHAQNAICVRMEDAPPAQHIRMTDYSVLKGGGTMMPPMAAGGWPGARPPMVAPGMPAMPPRMPPPAGVISYKQFMATLDDYVTPADAQRKYDEYLRHAQMSAGRPAAPAFDSGAVSRLEMSLSDRAVSAVIGKGGSVVRDIVNATGSKIHASPKAPDKPEADRTITITGTNHQIEMARQIIMQRVQMLEAGQAPPQLVGFSAPQLPLPYGSAPPQPEGFYGGGAQFGAPSQW</sequence>
<reference evidence="5" key="1">
    <citation type="submission" date="2021-01" db="EMBL/GenBank/DDBJ databases">
        <authorList>
            <person name="Corre E."/>
            <person name="Pelletier E."/>
            <person name="Niang G."/>
            <person name="Scheremetjew M."/>
            <person name="Finn R."/>
            <person name="Kale V."/>
            <person name="Holt S."/>
            <person name="Cochrane G."/>
            <person name="Meng A."/>
            <person name="Brown T."/>
            <person name="Cohen L."/>
        </authorList>
    </citation>
    <scope>NUCLEOTIDE SEQUENCE</scope>
    <source>
        <strain evidence="5">CCMP645</strain>
    </source>
</reference>
<keyword evidence="1" id="KW-0677">Repeat</keyword>
<proteinExistence type="predicted"/>
<dbReference type="InterPro" id="IPR004088">
    <property type="entry name" value="KH_dom_type_1"/>
</dbReference>
<name>A0A7S4FCI9_CHRCT</name>
<protein>
    <recommendedName>
        <fullName evidence="4">K Homology domain-containing protein</fullName>
    </recommendedName>
</protein>
<dbReference type="GO" id="GO:0003723">
    <property type="term" value="F:RNA binding"/>
    <property type="evidence" value="ECO:0007669"/>
    <property type="project" value="UniProtKB-UniRule"/>
</dbReference>
<dbReference type="PROSITE" id="PS50084">
    <property type="entry name" value="KH_TYPE_1"/>
    <property type="match status" value="2"/>
</dbReference>
<dbReference type="EMBL" id="HBIZ01065586">
    <property type="protein sequence ID" value="CAE0787552.1"/>
    <property type="molecule type" value="Transcribed_RNA"/>
</dbReference>
<accession>A0A7S4FCI9</accession>
<evidence type="ECO:0000256" key="1">
    <source>
        <dbReference type="ARBA" id="ARBA00022737"/>
    </source>
</evidence>
<dbReference type="Gene3D" id="3.30.1370.10">
    <property type="entry name" value="K Homology domain, type 1"/>
    <property type="match status" value="3"/>
</dbReference>
<dbReference type="Pfam" id="PF00013">
    <property type="entry name" value="KH_1"/>
    <property type="match status" value="2"/>
</dbReference>
<dbReference type="InterPro" id="IPR004087">
    <property type="entry name" value="KH_dom"/>
</dbReference>
<feature type="domain" description="K Homology" evidence="4">
    <location>
        <begin position="253"/>
        <end position="325"/>
    </location>
</feature>
<dbReference type="PANTHER" id="PTHR10288">
    <property type="entry name" value="KH DOMAIN CONTAINING RNA BINDING PROTEIN"/>
    <property type="match status" value="1"/>
</dbReference>
<dbReference type="AlphaFoldDB" id="A0A7S4FCI9"/>
<evidence type="ECO:0000259" key="4">
    <source>
        <dbReference type="SMART" id="SM00322"/>
    </source>
</evidence>
<evidence type="ECO:0000256" key="2">
    <source>
        <dbReference type="PROSITE-ProRule" id="PRU00117"/>
    </source>
</evidence>
<gene>
    <name evidence="5" type="ORF">PCAR00345_LOCUS40260</name>
</gene>
<dbReference type="SMART" id="SM00322">
    <property type="entry name" value="KH"/>
    <property type="match status" value="2"/>
</dbReference>
<evidence type="ECO:0000256" key="3">
    <source>
        <dbReference type="SAM" id="MobiDB-lite"/>
    </source>
</evidence>